<organism evidence="1 2">
    <name type="scientific">Marimonas arenosa</name>
    <dbReference type="NCBI Taxonomy" id="1795305"/>
    <lineage>
        <taxon>Bacteria</taxon>
        <taxon>Pseudomonadati</taxon>
        <taxon>Pseudomonadota</taxon>
        <taxon>Alphaproteobacteria</taxon>
        <taxon>Rhodobacterales</taxon>
        <taxon>Paracoccaceae</taxon>
        <taxon>Marimonas</taxon>
    </lineage>
</organism>
<dbReference type="EMBL" id="JANHAX010000001">
    <property type="protein sequence ID" value="MDQ2089266.1"/>
    <property type="molecule type" value="Genomic_DNA"/>
</dbReference>
<comment type="caution">
    <text evidence="1">The sequence shown here is derived from an EMBL/GenBank/DDBJ whole genome shotgun (WGS) entry which is preliminary data.</text>
</comment>
<dbReference type="RefSeq" id="WP_306734515.1">
    <property type="nucleotide sequence ID" value="NZ_JANHAX010000001.1"/>
</dbReference>
<evidence type="ECO:0000313" key="1">
    <source>
        <dbReference type="EMBL" id="MDQ2089266.1"/>
    </source>
</evidence>
<dbReference type="AlphaFoldDB" id="A0AAE3W9V8"/>
<evidence type="ECO:0000313" key="2">
    <source>
        <dbReference type="Proteomes" id="UP001226762"/>
    </source>
</evidence>
<dbReference type="Proteomes" id="UP001226762">
    <property type="component" value="Unassembled WGS sequence"/>
</dbReference>
<protein>
    <submittedName>
        <fullName evidence="1">Uncharacterized protein</fullName>
    </submittedName>
</protein>
<proteinExistence type="predicted"/>
<keyword evidence="2" id="KW-1185">Reference proteome</keyword>
<gene>
    <name evidence="1" type="ORF">NO357_05055</name>
</gene>
<sequence>MPAVKPLSTLLTGLFLVLSPYEVSALEQFHCSVENFIGFSDDENFKRKNRRKTFTLQIENNEIMAFVKSKDFRDYENRYAITAKNKLVTIAISDSVTSLDALVIPPRPRRTIRRKGYFNATVATQSNHYLNTWLLRCTE</sequence>
<reference evidence="1" key="1">
    <citation type="submission" date="2022-07" db="EMBL/GenBank/DDBJ databases">
        <authorList>
            <person name="Otstavnykh N."/>
            <person name="Isaeva M."/>
            <person name="Bystritskaya E."/>
        </authorList>
    </citation>
    <scope>NUCLEOTIDE SEQUENCE</scope>
    <source>
        <strain evidence="1">KCTC 52189</strain>
    </source>
</reference>
<accession>A0AAE3W9V8</accession>
<name>A0AAE3W9V8_9RHOB</name>
<reference evidence="1" key="2">
    <citation type="submission" date="2023-02" db="EMBL/GenBank/DDBJ databases">
        <title>'Rhodoalgimonas zhirmunskyi' gen. nov., isolated from a red alga.</title>
        <authorList>
            <person name="Nedashkovskaya O.I."/>
            <person name="Otstavnykh N.Y."/>
            <person name="Bystritskaya E.P."/>
            <person name="Balabanova L.A."/>
            <person name="Isaeva M.P."/>
        </authorList>
    </citation>
    <scope>NUCLEOTIDE SEQUENCE</scope>
    <source>
        <strain evidence="1">KCTC 52189</strain>
    </source>
</reference>